<accession>A0A1V9EVR5</accession>
<name>A0A1V9EVR5_9BACT</name>
<evidence type="ECO:0000313" key="2">
    <source>
        <dbReference type="Proteomes" id="UP000192276"/>
    </source>
</evidence>
<dbReference type="EMBL" id="LWBP01000222">
    <property type="protein sequence ID" value="OQP49965.1"/>
    <property type="molecule type" value="Genomic_DNA"/>
</dbReference>
<reference evidence="2" key="1">
    <citation type="submission" date="2016-04" db="EMBL/GenBank/DDBJ databases">
        <authorList>
            <person name="Chen L."/>
            <person name="Zhuang W."/>
            <person name="Wang G."/>
        </authorList>
    </citation>
    <scope>NUCLEOTIDE SEQUENCE [LARGE SCALE GENOMIC DNA]</scope>
    <source>
        <strain evidence="2">208</strain>
    </source>
</reference>
<evidence type="ECO:0000313" key="1">
    <source>
        <dbReference type="EMBL" id="OQP49965.1"/>
    </source>
</evidence>
<sequence length="77" mass="8372">MLLVVAGLLCCIARLTMYHFNPVTEHIILKLLLCRNEIGTLQGSCGLLHRGYVINAFGATPGACCKALLQYNNAPLQ</sequence>
<gene>
    <name evidence="1" type="ORF">A4R26_30070</name>
</gene>
<organism evidence="1 2">
    <name type="scientific">Niastella populi</name>
    <dbReference type="NCBI Taxonomy" id="550983"/>
    <lineage>
        <taxon>Bacteria</taxon>
        <taxon>Pseudomonadati</taxon>
        <taxon>Bacteroidota</taxon>
        <taxon>Chitinophagia</taxon>
        <taxon>Chitinophagales</taxon>
        <taxon>Chitinophagaceae</taxon>
        <taxon>Niastella</taxon>
    </lineage>
</organism>
<dbReference type="Proteomes" id="UP000192276">
    <property type="component" value="Unassembled WGS sequence"/>
</dbReference>
<comment type="caution">
    <text evidence="1">The sequence shown here is derived from an EMBL/GenBank/DDBJ whole genome shotgun (WGS) entry which is preliminary data.</text>
</comment>
<proteinExistence type="predicted"/>
<keyword evidence="2" id="KW-1185">Reference proteome</keyword>
<dbReference type="AlphaFoldDB" id="A0A1V9EVR5"/>
<protein>
    <submittedName>
        <fullName evidence="1">Uncharacterized protein</fullName>
    </submittedName>
</protein>